<dbReference type="EMBL" id="HBIB01039502">
    <property type="protein sequence ID" value="CAE0263401.1"/>
    <property type="molecule type" value="Transcribed_RNA"/>
</dbReference>
<dbReference type="PANTHER" id="PTHR48051">
    <property type="match status" value="1"/>
</dbReference>
<dbReference type="Gene3D" id="3.80.10.10">
    <property type="entry name" value="Ribonuclease Inhibitor"/>
    <property type="match status" value="1"/>
</dbReference>
<feature type="region of interest" description="Disordered" evidence="3">
    <location>
        <begin position="147"/>
        <end position="215"/>
    </location>
</feature>
<dbReference type="EMBL" id="HBIB01039501">
    <property type="protein sequence ID" value="CAE0263400.1"/>
    <property type="molecule type" value="Transcribed_RNA"/>
</dbReference>
<dbReference type="InterPro" id="IPR050216">
    <property type="entry name" value="LRR_domain-containing"/>
</dbReference>
<feature type="compositionally biased region" description="Basic residues" evidence="3">
    <location>
        <begin position="299"/>
        <end position="312"/>
    </location>
</feature>
<evidence type="ECO:0000313" key="4">
    <source>
        <dbReference type="EMBL" id="CAE0263400.1"/>
    </source>
</evidence>
<sequence length="351" mass="39132">MERLGDLRLAYNRMSQLPDDIGQIKRLRFLDVSGNAFAQLPQCIPSANTLRFLLLSSNRLQALPGTIGHLDKLEELRIDHNQIRQLPPDFPNLTCLRRLDICANPFEDLPVYIPPSLEILFIDELLFRRAAVETKWALAKAGKKAESQGGIKHSGGREAYSSMASGTGREKESSTGTSVVRASATHRNTSAIRSKSAAATTRRDTTTNRDGASTRPLTQRFRDVLRLDALEENVHEYERQVLEEIEELGLLIDDIEARIGSELAGSSLPKGEGSGTSAVDDEEEELQEMNLDEGVSKEKWRRRKEERKRGLKRLPPTISSQSVVLVPELDILPSLSSSIKQKEKKLANLAE</sequence>
<accession>A0A7S3LT65</accession>
<reference evidence="5" key="1">
    <citation type="submission" date="2021-01" db="EMBL/GenBank/DDBJ databases">
        <authorList>
            <person name="Corre E."/>
            <person name="Pelletier E."/>
            <person name="Niang G."/>
            <person name="Scheremetjew M."/>
            <person name="Finn R."/>
            <person name="Kale V."/>
            <person name="Holt S."/>
            <person name="Cochrane G."/>
            <person name="Meng A."/>
            <person name="Brown T."/>
            <person name="Cohen L."/>
        </authorList>
    </citation>
    <scope>NUCLEOTIDE SEQUENCE</scope>
    <source>
        <strain evidence="5">NIES-2562</strain>
    </source>
</reference>
<dbReference type="SMART" id="SM00369">
    <property type="entry name" value="LRR_TYP"/>
    <property type="match status" value="5"/>
</dbReference>
<dbReference type="InterPro" id="IPR001611">
    <property type="entry name" value="Leu-rich_rpt"/>
</dbReference>
<feature type="region of interest" description="Disordered" evidence="3">
    <location>
        <begin position="263"/>
        <end position="313"/>
    </location>
</feature>
<keyword evidence="1" id="KW-0433">Leucine-rich repeat</keyword>
<proteinExistence type="predicted"/>
<evidence type="ECO:0000256" key="1">
    <source>
        <dbReference type="ARBA" id="ARBA00022614"/>
    </source>
</evidence>
<dbReference type="PROSITE" id="PS51450">
    <property type="entry name" value="LRR"/>
    <property type="match status" value="1"/>
</dbReference>
<dbReference type="AlphaFoldDB" id="A0A7S3LT65"/>
<gene>
    <name evidence="4" type="ORF">PBIL07802_LOCUS25701</name>
    <name evidence="5" type="ORF">PBIL07802_LOCUS25702</name>
</gene>
<keyword evidence="2" id="KW-0677">Repeat</keyword>
<dbReference type="InterPro" id="IPR003591">
    <property type="entry name" value="Leu-rich_rpt_typical-subtyp"/>
</dbReference>
<feature type="compositionally biased region" description="Polar residues" evidence="3">
    <location>
        <begin position="174"/>
        <end position="188"/>
    </location>
</feature>
<feature type="compositionally biased region" description="Acidic residues" evidence="3">
    <location>
        <begin position="279"/>
        <end position="291"/>
    </location>
</feature>
<evidence type="ECO:0008006" key="6">
    <source>
        <dbReference type="Google" id="ProtNLM"/>
    </source>
</evidence>
<dbReference type="SUPFAM" id="SSF52075">
    <property type="entry name" value="Outer arm dynein light chain 1"/>
    <property type="match status" value="1"/>
</dbReference>
<protein>
    <recommendedName>
        <fullName evidence="6">L domain-like protein</fullName>
    </recommendedName>
</protein>
<dbReference type="Pfam" id="PF13855">
    <property type="entry name" value="LRR_8"/>
    <property type="match status" value="1"/>
</dbReference>
<feature type="compositionally biased region" description="Low complexity" evidence="3">
    <location>
        <begin position="189"/>
        <end position="200"/>
    </location>
</feature>
<organism evidence="5">
    <name type="scientific">Palpitomonas bilix</name>
    <dbReference type="NCBI Taxonomy" id="652834"/>
    <lineage>
        <taxon>Eukaryota</taxon>
        <taxon>Eukaryota incertae sedis</taxon>
    </lineage>
</organism>
<evidence type="ECO:0000313" key="5">
    <source>
        <dbReference type="EMBL" id="CAE0263401.1"/>
    </source>
</evidence>
<evidence type="ECO:0000256" key="3">
    <source>
        <dbReference type="SAM" id="MobiDB-lite"/>
    </source>
</evidence>
<evidence type="ECO:0000256" key="2">
    <source>
        <dbReference type="ARBA" id="ARBA00022737"/>
    </source>
</evidence>
<dbReference type="GO" id="GO:0005737">
    <property type="term" value="C:cytoplasm"/>
    <property type="evidence" value="ECO:0007669"/>
    <property type="project" value="TreeGrafter"/>
</dbReference>
<dbReference type="PANTHER" id="PTHR48051:SF1">
    <property type="entry name" value="RAS SUPPRESSOR PROTEIN 1"/>
    <property type="match status" value="1"/>
</dbReference>
<dbReference type="InterPro" id="IPR032675">
    <property type="entry name" value="LRR_dom_sf"/>
</dbReference>
<name>A0A7S3LT65_9EUKA</name>